<dbReference type="PANTHER" id="PTHR13154:SF6">
    <property type="entry name" value="GEO05078P1"/>
    <property type="match status" value="1"/>
</dbReference>
<comment type="caution">
    <text evidence="4">The sequence shown here is derived from an EMBL/GenBank/DDBJ whole genome shotgun (WGS) entry which is preliminary data.</text>
</comment>
<evidence type="ECO:0000256" key="2">
    <source>
        <dbReference type="ARBA" id="ARBA00022843"/>
    </source>
</evidence>
<keyword evidence="3" id="KW-0810">Translation regulation</keyword>
<dbReference type="EMBL" id="UYJE01007117">
    <property type="protein sequence ID" value="VDI51871.1"/>
    <property type="molecule type" value="Genomic_DNA"/>
</dbReference>
<evidence type="ECO:0000256" key="3">
    <source>
        <dbReference type="ARBA" id="ARBA00022845"/>
    </source>
</evidence>
<dbReference type="GO" id="GO:0000900">
    <property type="term" value="F:mRNA regulatory element binding translation repressor activity"/>
    <property type="evidence" value="ECO:0007669"/>
    <property type="project" value="InterPro"/>
</dbReference>
<accession>A0A8B6FMA0</accession>
<reference evidence="4" key="1">
    <citation type="submission" date="2018-11" db="EMBL/GenBank/DDBJ databases">
        <authorList>
            <person name="Alioto T."/>
            <person name="Alioto T."/>
        </authorList>
    </citation>
    <scope>NUCLEOTIDE SEQUENCE</scope>
</reference>
<dbReference type="GO" id="GO:0045947">
    <property type="term" value="P:negative regulation of translational initiation"/>
    <property type="evidence" value="ECO:0007669"/>
    <property type="project" value="InterPro"/>
</dbReference>
<dbReference type="Proteomes" id="UP000596742">
    <property type="component" value="Unassembled WGS sequence"/>
</dbReference>
<keyword evidence="5" id="KW-1185">Reference proteome</keyword>
<evidence type="ECO:0000256" key="1">
    <source>
        <dbReference type="ARBA" id="ARBA00006858"/>
    </source>
</evidence>
<dbReference type="InterPro" id="IPR009818">
    <property type="entry name" value="PAM2_motif"/>
</dbReference>
<dbReference type="OrthoDB" id="5985142at2759"/>
<dbReference type="InterPro" id="IPR040396">
    <property type="entry name" value="PAIP2-like"/>
</dbReference>
<gene>
    <name evidence="4" type="ORF">MGAL_10B079239</name>
</gene>
<evidence type="ECO:0000313" key="4">
    <source>
        <dbReference type="EMBL" id="VDI51871.1"/>
    </source>
</evidence>
<dbReference type="PANTHER" id="PTHR13154">
    <property type="entry name" value="POLYADENYLATE-BINDING PROTEIN-INTERACTING PROTEIN 2"/>
    <property type="match status" value="1"/>
</dbReference>
<keyword evidence="2" id="KW-0832">Ubl conjugation</keyword>
<evidence type="ECO:0008006" key="6">
    <source>
        <dbReference type="Google" id="ProtNLM"/>
    </source>
</evidence>
<protein>
    <recommendedName>
        <fullName evidence="6">Polyadenylate-binding protein-interacting protein 2</fullName>
    </recommendedName>
</protein>
<evidence type="ECO:0000313" key="5">
    <source>
        <dbReference type="Proteomes" id="UP000596742"/>
    </source>
</evidence>
<name>A0A8B6FMA0_MYTGA</name>
<sequence length="114" mass="14049">MYLNIRLYTEYFYRIRRNMRRPLKLQEQIWFTIDDLPVPLPSDVDFTDYLWMAEELEEFDRQVEEEFWEELFLEACFDEMLAEEEAQWQYFNSPQISNSKLNPEAPVFVPKFSV</sequence>
<dbReference type="AlphaFoldDB" id="A0A8B6FMA0"/>
<comment type="similarity">
    <text evidence="1">Belongs to the PAIP2 family.</text>
</comment>
<dbReference type="GO" id="GO:0005737">
    <property type="term" value="C:cytoplasm"/>
    <property type="evidence" value="ECO:0007669"/>
    <property type="project" value="TreeGrafter"/>
</dbReference>
<dbReference type="Pfam" id="PF07145">
    <property type="entry name" value="PAM2"/>
    <property type="match status" value="1"/>
</dbReference>
<proteinExistence type="inferred from homology"/>
<organism evidence="4 5">
    <name type="scientific">Mytilus galloprovincialis</name>
    <name type="common">Mediterranean mussel</name>
    <dbReference type="NCBI Taxonomy" id="29158"/>
    <lineage>
        <taxon>Eukaryota</taxon>
        <taxon>Metazoa</taxon>
        <taxon>Spiralia</taxon>
        <taxon>Lophotrochozoa</taxon>
        <taxon>Mollusca</taxon>
        <taxon>Bivalvia</taxon>
        <taxon>Autobranchia</taxon>
        <taxon>Pteriomorphia</taxon>
        <taxon>Mytilida</taxon>
        <taxon>Mytiloidea</taxon>
        <taxon>Mytilidae</taxon>
        <taxon>Mytilinae</taxon>
        <taxon>Mytilus</taxon>
    </lineage>
</organism>